<accession>A0A7X2TEJ7</accession>
<comment type="subcellular location">
    <subcellularLocation>
        <location evidence="1">Cell membrane</location>
        <topology evidence="1">Multi-pass membrane protein</topology>
    </subcellularLocation>
</comment>
<organism evidence="8 9">
    <name type="scientific">Clostridium porci</name>
    <dbReference type="NCBI Taxonomy" id="2605778"/>
    <lineage>
        <taxon>Bacteria</taxon>
        <taxon>Bacillati</taxon>
        <taxon>Bacillota</taxon>
        <taxon>Clostridia</taxon>
        <taxon>Eubacteriales</taxon>
        <taxon>Clostridiaceae</taxon>
        <taxon>Clostridium</taxon>
    </lineage>
</organism>
<evidence type="ECO:0000256" key="1">
    <source>
        <dbReference type="ARBA" id="ARBA00004651"/>
    </source>
</evidence>
<proteinExistence type="predicted"/>
<keyword evidence="3 6" id="KW-0812">Transmembrane</keyword>
<dbReference type="PANTHER" id="PTHR12677:SF59">
    <property type="entry name" value="GOLGI APPARATUS MEMBRANE PROTEIN TVP38-RELATED"/>
    <property type="match status" value="1"/>
</dbReference>
<dbReference type="GO" id="GO:0005886">
    <property type="term" value="C:plasma membrane"/>
    <property type="evidence" value="ECO:0007669"/>
    <property type="project" value="UniProtKB-SubCell"/>
</dbReference>
<evidence type="ECO:0000256" key="4">
    <source>
        <dbReference type="ARBA" id="ARBA00022989"/>
    </source>
</evidence>
<feature type="domain" description="VTT" evidence="7">
    <location>
        <begin position="70"/>
        <end position="188"/>
    </location>
</feature>
<feature type="transmembrane region" description="Helical" evidence="6">
    <location>
        <begin position="82"/>
        <end position="106"/>
    </location>
</feature>
<evidence type="ECO:0000256" key="3">
    <source>
        <dbReference type="ARBA" id="ARBA00022692"/>
    </source>
</evidence>
<dbReference type="AlphaFoldDB" id="A0A7X2TEJ7"/>
<dbReference type="Pfam" id="PF09335">
    <property type="entry name" value="VTT_dom"/>
    <property type="match status" value="1"/>
</dbReference>
<protein>
    <recommendedName>
        <fullName evidence="7">VTT domain-containing protein</fullName>
    </recommendedName>
</protein>
<dbReference type="InterPro" id="IPR015414">
    <property type="entry name" value="TMEM64"/>
</dbReference>
<feature type="transmembrane region" description="Helical" evidence="6">
    <location>
        <begin position="9"/>
        <end position="30"/>
    </location>
</feature>
<dbReference type="Proteomes" id="UP000429958">
    <property type="component" value="Unassembled WGS sequence"/>
</dbReference>
<keyword evidence="9" id="KW-1185">Reference proteome</keyword>
<feature type="transmembrane region" description="Helical" evidence="6">
    <location>
        <begin position="195"/>
        <end position="215"/>
    </location>
</feature>
<evidence type="ECO:0000256" key="6">
    <source>
        <dbReference type="SAM" id="Phobius"/>
    </source>
</evidence>
<evidence type="ECO:0000256" key="2">
    <source>
        <dbReference type="ARBA" id="ARBA00022475"/>
    </source>
</evidence>
<name>A0A7X2TEJ7_9CLOT</name>
<dbReference type="PANTHER" id="PTHR12677">
    <property type="entry name" value="GOLGI APPARATUS MEMBRANE PROTEIN TVP38-RELATED"/>
    <property type="match status" value="1"/>
</dbReference>
<keyword evidence="4 6" id="KW-1133">Transmembrane helix</keyword>
<evidence type="ECO:0000256" key="5">
    <source>
        <dbReference type="ARBA" id="ARBA00023136"/>
    </source>
</evidence>
<evidence type="ECO:0000313" key="9">
    <source>
        <dbReference type="Proteomes" id="UP000429958"/>
    </source>
</evidence>
<dbReference type="SUPFAM" id="SSF52777">
    <property type="entry name" value="CoA-dependent acyltransferases"/>
    <property type="match status" value="1"/>
</dbReference>
<feature type="transmembrane region" description="Helical" evidence="6">
    <location>
        <begin position="50"/>
        <end position="70"/>
    </location>
</feature>
<dbReference type="RefSeq" id="WP_154473731.1">
    <property type="nucleotide sequence ID" value="NZ_VUMD01000022.1"/>
</dbReference>
<evidence type="ECO:0000313" key="8">
    <source>
        <dbReference type="EMBL" id="MSS38303.1"/>
    </source>
</evidence>
<sequence length="631" mass="72552">MKKTYKRIILYCLVFVGLVISITAILFPHFQKLSDPVCQAEIREWVNRMGIMGVIAVLGLQILQIIIAFIPGEPVEILSGALYGTVGGLLLCLIGCLIASSLIFSLSKHFGKKLLYALFSKEKVQSWKWLQDSKKCTMVTFILFFIPGTPKDMLTYIVGVTDMSINKFLLISSLARIPSVLSSTMIGATMRRGDWEISIIVFFITGIIGITGIGFNEKIIDFCRRHSNRENCTETDYQCMDLVEAAHRHKIYPLMYCHIEIKGQLDINRLKTAIQQASHYVPEILYTYNFRLGKFTDIGLTKDDVVLQEKTLLDWDLSVKPQVQINISRQEKQDIVTIGMSHILTDGEGFLQFLYLLSLLYNEPYADFPYSNYRAITPFLENIHVQKQTEQTRQGKRTKIPPLRNFSSGTDYFCIVSKISREDFLLLHAKAKRNHSTLNDVFMTAYSRVIARTKDIDTVILPCPADLRRFGHVTDKLTVANLTGIYRRIVIEIKPQHTFLETLSQVHIEMELQKSRYRCYAGIKLLNSTFHKIPRKLLQQIIKANYRILPVSYTNIGRINHQKFRFNDCIIENCYITGTYRLPPDFQLSISTFQDVCTLNCTLIGQPEDERIGQYILEQVKKELLDWVQTK</sequence>
<comment type="caution">
    <text evidence="8">The sequence shown here is derived from an EMBL/GenBank/DDBJ whole genome shotgun (WGS) entry which is preliminary data.</text>
</comment>
<reference evidence="8 9" key="1">
    <citation type="submission" date="2019-08" db="EMBL/GenBank/DDBJ databases">
        <title>In-depth cultivation of the pig gut microbiome towards novel bacterial diversity and tailored functional studies.</title>
        <authorList>
            <person name="Wylensek D."/>
            <person name="Hitch T.C.A."/>
            <person name="Clavel T."/>
        </authorList>
    </citation>
    <scope>NUCLEOTIDE SEQUENCE [LARGE SCALE GENOMIC DNA]</scope>
    <source>
        <strain evidence="8 9">WCA-389-WT-23D1</strain>
    </source>
</reference>
<evidence type="ECO:0000259" key="7">
    <source>
        <dbReference type="Pfam" id="PF09335"/>
    </source>
</evidence>
<dbReference type="InterPro" id="IPR032816">
    <property type="entry name" value="VTT_dom"/>
</dbReference>
<gene>
    <name evidence="8" type="ORF">FYJ39_17640</name>
</gene>
<dbReference type="EMBL" id="VUMD01000022">
    <property type="protein sequence ID" value="MSS38303.1"/>
    <property type="molecule type" value="Genomic_DNA"/>
</dbReference>
<keyword evidence="2" id="KW-1003">Cell membrane</keyword>
<keyword evidence="5 6" id="KW-0472">Membrane</keyword>